<evidence type="ECO:0000256" key="6">
    <source>
        <dbReference type="ARBA" id="ARBA00022989"/>
    </source>
</evidence>
<dbReference type="CDD" id="cd06261">
    <property type="entry name" value="TM_PBP2"/>
    <property type="match status" value="1"/>
</dbReference>
<feature type="transmembrane region" description="Helical" evidence="8">
    <location>
        <begin position="12"/>
        <end position="34"/>
    </location>
</feature>
<keyword evidence="6 8" id="KW-1133">Transmembrane helix</keyword>
<feature type="domain" description="ABC transmembrane type-1" evidence="9">
    <location>
        <begin position="62"/>
        <end position="268"/>
    </location>
</feature>
<dbReference type="AlphaFoldDB" id="A0A3B0UXF5"/>
<organism evidence="10">
    <name type="scientific">hydrothermal vent metagenome</name>
    <dbReference type="NCBI Taxonomy" id="652676"/>
    <lineage>
        <taxon>unclassified sequences</taxon>
        <taxon>metagenomes</taxon>
        <taxon>ecological metagenomes</taxon>
    </lineage>
</organism>
<dbReference type="GO" id="GO:0005315">
    <property type="term" value="F:phosphate transmembrane transporter activity"/>
    <property type="evidence" value="ECO:0007669"/>
    <property type="project" value="InterPro"/>
</dbReference>
<gene>
    <name evidence="10" type="ORF">MNBD_CHLOROFLEXI01-3808</name>
</gene>
<evidence type="ECO:0000256" key="1">
    <source>
        <dbReference type="ARBA" id="ARBA00004651"/>
    </source>
</evidence>
<comment type="subcellular location">
    <subcellularLocation>
        <location evidence="1">Cell membrane</location>
        <topology evidence="1">Multi-pass membrane protein</topology>
    </subcellularLocation>
</comment>
<feature type="transmembrane region" description="Helical" evidence="8">
    <location>
        <begin position="133"/>
        <end position="151"/>
    </location>
</feature>
<dbReference type="PROSITE" id="PS50928">
    <property type="entry name" value="ABC_TM1"/>
    <property type="match status" value="1"/>
</dbReference>
<evidence type="ECO:0000256" key="2">
    <source>
        <dbReference type="ARBA" id="ARBA00007069"/>
    </source>
</evidence>
<dbReference type="NCBIfam" id="TIGR00974">
    <property type="entry name" value="3a0107s02c"/>
    <property type="match status" value="1"/>
</dbReference>
<dbReference type="Gene3D" id="1.10.3720.10">
    <property type="entry name" value="MetI-like"/>
    <property type="match status" value="1"/>
</dbReference>
<dbReference type="GO" id="GO:0035435">
    <property type="term" value="P:phosphate ion transmembrane transport"/>
    <property type="evidence" value="ECO:0007669"/>
    <property type="project" value="InterPro"/>
</dbReference>
<dbReference type="InterPro" id="IPR005672">
    <property type="entry name" value="Phosphate_PstA"/>
</dbReference>
<dbReference type="InterPro" id="IPR000515">
    <property type="entry name" value="MetI-like"/>
</dbReference>
<dbReference type="EMBL" id="UOEU01000170">
    <property type="protein sequence ID" value="VAW31162.1"/>
    <property type="molecule type" value="Genomic_DNA"/>
</dbReference>
<evidence type="ECO:0000313" key="10">
    <source>
        <dbReference type="EMBL" id="VAW31162.1"/>
    </source>
</evidence>
<evidence type="ECO:0000256" key="4">
    <source>
        <dbReference type="ARBA" id="ARBA00022475"/>
    </source>
</evidence>
<reference evidence="10" key="1">
    <citation type="submission" date="2018-06" db="EMBL/GenBank/DDBJ databases">
        <authorList>
            <person name="Zhirakovskaya E."/>
        </authorList>
    </citation>
    <scope>NUCLEOTIDE SEQUENCE</scope>
</reference>
<evidence type="ECO:0000256" key="3">
    <source>
        <dbReference type="ARBA" id="ARBA00022448"/>
    </source>
</evidence>
<keyword evidence="5 8" id="KW-0812">Transmembrane</keyword>
<sequence>MNRQRTQKLAQAVISLIAASVVLPIALVLLYVIYQGIGAISWEFITAVPRNGMTEGGIWPALWGTILLTLGTAVAAMPLGVSAAIYLAEYAEDNWLTRWIRLAIVNLAGIPSIVYGLFGLGAFVLFLDMGTSILAGSLTLGLLTLPVVISTSEEAIKAVPQQFRTVSLSLGASRWQTIRHQVLPHALPGIITGVILGLGRAAGETAPILFTVAAFYLPELPSSVFDQTMALPYHLFVISTQVPGMPLQIQFGVALVLLMVVLSMTLAATAIRSNMRRRREW</sequence>
<comment type="similarity">
    <text evidence="2">Belongs to the binding-protein-dependent transport system permease family. CysTW subfamily.</text>
</comment>
<protein>
    <submittedName>
        <fullName evidence="10">Phosphate transport system permease protein PstA (TC 3.A.1.7.1)</fullName>
    </submittedName>
</protein>
<feature type="transmembrane region" description="Helical" evidence="8">
    <location>
        <begin position="99"/>
        <end position="127"/>
    </location>
</feature>
<dbReference type="PANTHER" id="PTHR43470">
    <property type="entry name" value="PHOSPHATE TRANSPORT SYSTEM PERMEASE PROTEIN PSTA-RELATED"/>
    <property type="match status" value="1"/>
</dbReference>
<feature type="transmembrane region" description="Helical" evidence="8">
    <location>
        <begin position="249"/>
        <end position="271"/>
    </location>
</feature>
<evidence type="ECO:0000256" key="8">
    <source>
        <dbReference type="SAM" id="Phobius"/>
    </source>
</evidence>
<keyword evidence="7 8" id="KW-0472">Membrane</keyword>
<keyword evidence="3" id="KW-0813">Transport</keyword>
<dbReference type="PANTHER" id="PTHR43470:SF3">
    <property type="entry name" value="PHOSPHATE TRANSPORT SYSTEM PERMEASE PROTEIN PSTA-RELATED"/>
    <property type="match status" value="1"/>
</dbReference>
<dbReference type="GO" id="GO:0005886">
    <property type="term" value="C:plasma membrane"/>
    <property type="evidence" value="ECO:0007669"/>
    <property type="project" value="UniProtKB-SubCell"/>
</dbReference>
<feature type="transmembrane region" description="Helical" evidence="8">
    <location>
        <begin position="61"/>
        <end position="87"/>
    </location>
</feature>
<name>A0A3B0UXF5_9ZZZZ</name>
<evidence type="ECO:0000256" key="7">
    <source>
        <dbReference type="ARBA" id="ARBA00023136"/>
    </source>
</evidence>
<dbReference type="Pfam" id="PF00528">
    <property type="entry name" value="BPD_transp_1"/>
    <property type="match status" value="1"/>
</dbReference>
<accession>A0A3B0UXF5</accession>
<evidence type="ECO:0000256" key="5">
    <source>
        <dbReference type="ARBA" id="ARBA00022692"/>
    </source>
</evidence>
<dbReference type="SUPFAM" id="SSF161098">
    <property type="entry name" value="MetI-like"/>
    <property type="match status" value="1"/>
</dbReference>
<proteinExistence type="inferred from homology"/>
<dbReference type="InterPro" id="IPR035906">
    <property type="entry name" value="MetI-like_sf"/>
</dbReference>
<feature type="transmembrane region" description="Helical" evidence="8">
    <location>
        <begin position="182"/>
        <end position="202"/>
    </location>
</feature>
<keyword evidence="4" id="KW-1003">Cell membrane</keyword>
<evidence type="ECO:0000259" key="9">
    <source>
        <dbReference type="PROSITE" id="PS50928"/>
    </source>
</evidence>